<gene>
    <name evidence="1" type="ORF">BJ138DRAFT_982427</name>
</gene>
<organism evidence="1 2">
    <name type="scientific">Hygrophoropsis aurantiaca</name>
    <dbReference type="NCBI Taxonomy" id="72124"/>
    <lineage>
        <taxon>Eukaryota</taxon>
        <taxon>Fungi</taxon>
        <taxon>Dikarya</taxon>
        <taxon>Basidiomycota</taxon>
        <taxon>Agaricomycotina</taxon>
        <taxon>Agaricomycetes</taxon>
        <taxon>Agaricomycetidae</taxon>
        <taxon>Boletales</taxon>
        <taxon>Coniophorineae</taxon>
        <taxon>Hygrophoropsidaceae</taxon>
        <taxon>Hygrophoropsis</taxon>
    </lineage>
</organism>
<evidence type="ECO:0000313" key="2">
    <source>
        <dbReference type="Proteomes" id="UP000790377"/>
    </source>
</evidence>
<comment type="caution">
    <text evidence="1">The sequence shown here is derived from an EMBL/GenBank/DDBJ whole genome shotgun (WGS) entry which is preliminary data.</text>
</comment>
<feature type="non-terminal residue" evidence="1">
    <location>
        <position position="129"/>
    </location>
</feature>
<accession>A0ACB7ZVJ0</accession>
<dbReference type="Proteomes" id="UP000790377">
    <property type="component" value="Unassembled WGS sequence"/>
</dbReference>
<dbReference type="EMBL" id="MU268391">
    <property type="protein sequence ID" value="KAH7904682.1"/>
    <property type="molecule type" value="Genomic_DNA"/>
</dbReference>
<keyword evidence="2" id="KW-1185">Reference proteome</keyword>
<reference evidence="1" key="1">
    <citation type="journal article" date="2021" name="New Phytol.">
        <title>Evolutionary innovations through gain and loss of genes in the ectomycorrhizal Boletales.</title>
        <authorList>
            <person name="Wu G."/>
            <person name="Miyauchi S."/>
            <person name="Morin E."/>
            <person name="Kuo A."/>
            <person name="Drula E."/>
            <person name="Varga T."/>
            <person name="Kohler A."/>
            <person name="Feng B."/>
            <person name="Cao Y."/>
            <person name="Lipzen A."/>
            <person name="Daum C."/>
            <person name="Hundley H."/>
            <person name="Pangilinan J."/>
            <person name="Johnson J."/>
            <person name="Barry K."/>
            <person name="LaButti K."/>
            <person name="Ng V."/>
            <person name="Ahrendt S."/>
            <person name="Min B."/>
            <person name="Choi I.G."/>
            <person name="Park H."/>
            <person name="Plett J.M."/>
            <person name="Magnuson J."/>
            <person name="Spatafora J.W."/>
            <person name="Nagy L.G."/>
            <person name="Henrissat B."/>
            <person name="Grigoriev I.V."/>
            <person name="Yang Z.L."/>
            <person name="Xu J."/>
            <person name="Martin F.M."/>
        </authorList>
    </citation>
    <scope>NUCLEOTIDE SEQUENCE</scope>
    <source>
        <strain evidence="1">ATCC 28755</strain>
    </source>
</reference>
<name>A0ACB7ZVJ0_9AGAM</name>
<sequence length="129" mass="14035">ILSLAFCGRLAAYPVGAEPIRVVLDGASKTNANLRLGHALANTNVNGNDDSARRLVRPSIVMIALTKIKSENRHFCGASLREKAIHVSNTFQHTLGLPLIKTNDHAFKSGVVDKWSRKHGGVHILPMCF</sequence>
<proteinExistence type="predicted"/>
<evidence type="ECO:0000313" key="1">
    <source>
        <dbReference type="EMBL" id="KAH7904682.1"/>
    </source>
</evidence>
<protein>
    <submittedName>
        <fullName evidence="1">Uncharacterized protein</fullName>
    </submittedName>
</protein>
<feature type="non-terminal residue" evidence="1">
    <location>
        <position position="1"/>
    </location>
</feature>